<name>A0ACC2UWF5_9TREE</name>
<comment type="caution">
    <text evidence="1">The sequence shown here is derived from an EMBL/GenBank/DDBJ whole genome shotgun (WGS) entry which is preliminary data.</text>
</comment>
<dbReference type="EMBL" id="JASBWR010000150">
    <property type="protein sequence ID" value="KAJ9091403.1"/>
    <property type="molecule type" value="Genomic_DNA"/>
</dbReference>
<evidence type="ECO:0000313" key="2">
    <source>
        <dbReference type="Proteomes" id="UP001241377"/>
    </source>
</evidence>
<gene>
    <name evidence="1" type="ORF">QFC19_009113</name>
</gene>
<dbReference type="Proteomes" id="UP001241377">
    <property type="component" value="Unassembled WGS sequence"/>
</dbReference>
<reference evidence="1" key="1">
    <citation type="submission" date="2023-04" db="EMBL/GenBank/DDBJ databases">
        <title>Draft Genome sequencing of Naganishia species isolated from polar environments using Oxford Nanopore Technology.</title>
        <authorList>
            <person name="Leo P."/>
            <person name="Venkateswaran K."/>
        </authorList>
    </citation>
    <scope>NUCLEOTIDE SEQUENCE</scope>
    <source>
        <strain evidence="1">MNA-CCFEE 5261</strain>
    </source>
</reference>
<keyword evidence="2" id="KW-1185">Reference proteome</keyword>
<organism evidence="1 2">
    <name type="scientific">Naganishia cerealis</name>
    <dbReference type="NCBI Taxonomy" id="610337"/>
    <lineage>
        <taxon>Eukaryota</taxon>
        <taxon>Fungi</taxon>
        <taxon>Dikarya</taxon>
        <taxon>Basidiomycota</taxon>
        <taxon>Agaricomycotina</taxon>
        <taxon>Tremellomycetes</taxon>
        <taxon>Filobasidiales</taxon>
        <taxon>Filobasidiaceae</taxon>
        <taxon>Naganishia</taxon>
    </lineage>
</organism>
<protein>
    <submittedName>
        <fullName evidence="1">Uncharacterized protein</fullName>
    </submittedName>
</protein>
<evidence type="ECO:0000313" key="1">
    <source>
        <dbReference type="EMBL" id="KAJ9091403.1"/>
    </source>
</evidence>
<sequence length="226" mass="25361">MPAFRHRRDFSSPKPTSRLRGLQERVELKGMLPKKQNKGIRGAVKEHGVQEAVEAGTKLSVLERKINYSLQMKKTEIVHKVTERLVALLEGFSEKDRRVALEHNFASEIVATIRVLATANIEMRDTLFDRLGASGITIERGDVLSAVNARGHHLLEATWALEGLGINTSGPHDAEARQFPEEEHEHKQGKESVHREEQAQDAENQPQSGLNEELLTYDSDFGPDDD</sequence>
<accession>A0ACC2UWF5</accession>
<proteinExistence type="predicted"/>